<evidence type="ECO:0000256" key="1">
    <source>
        <dbReference type="SAM" id="MobiDB-lite"/>
    </source>
</evidence>
<dbReference type="AlphaFoldDB" id="A0A0D2B9E7"/>
<dbReference type="GO" id="GO:0008168">
    <property type="term" value="F:methyltransferase activity"/>
    <property type="evidence" value="ECO:0007669"/>
    <property type="project" value="TreeGrafter"/>
</dbReference>
<dbReference type="Gene3D" id="3.40.50.150">
    <property type="entry name" value="Vaccinia Virus protein VP39"/>
    <property type="match status" value="1"/>
</dbReference>
<feature type="region of interest" description="Disordered" evidence="1">
    <location>
        <begin position="1"/>
        <end position="33"/>
    </location>
</feature>
<dbReference type="STRING" id="91928.A0A0D2B9E7"/>
<dbReference type="PANTHER" id="PTHR43591:SF10">
    <property type="entry name" value="ABC TRANSMEMBRANE TYPE-1 DOMAIN-CONTAINING PROTEIN-RELATED"/>
    <property type="match status" value="1"/>
</dbReference>
<evidence type="ECO:0000313" key="2">
    <source>
        <dbReference type="EMBL" id="KIW15275.1"/>
    </source>
</evidence>
<gene>
    <name evidence="2" type="ORF">PV08_05320</name>
</gene>
<keyword evidence="3" id="KW-1185">Reference proteome</keyword>
<reference evidence="2 3" key="1">
    <citation type="submission" date="2015-01" db="EMBL/GenBank/DDBJ databases">
        <title>The Genome Sequence of Exophiala spinifera CBS89968.</title>
        <authorList>
            <consortium name="The Broad Institute Genomics Platform"/>
            <person name="Cuomo C."/>
            <person name="de Hoog S."/>
            <person name="Gorbushina A."/>
            <person name="Stielow B."/>
            <person name="Teixiera M."/>
            <person name="Abouelleil A."/>
            <person name="Chapman S.B."/>
            <person name="Priest M."/>
            <person name="Young S.K."/>
            <person name="Wortman J."/>
            <person name="Nusbaum C."/>
            <person name="Birren B."/>
        </authorList>
    </citation>
    <scope>NUCLEOTIDE SEQUENCE [LARGE SCALE GENOMIC DNA]</scope>
    <source>
        <strain evidence="2 3">CBS 89968</strain>
    </source>
</reference>
<evidence type="ECO:0000313" key="3">
    <source>
        <dbReference type="Proteomes" id="UP000053328"/>
    </source>
</evidence>
<dbReference type="PANTHER" id="PTHR43591">
    <property type="entry name" value="METHYLTRANSFERASE"/>
    <property type="match status" value="1"/>
</dbReference>
<dbReference type="GeneID" id="27332403"/>
<dbReference type="RefSeq" id="XP_016235491.1">
    <property type="nucleotide sequence ID" value="XM_016379664.1"/>
</dbReference>
<name>A0A0D2B9E7_9EURO</name>
<dbReference type="CDD" id="cd02440">
    <property type="entry name" value="AdoMet_MTases"/>
    <property type="match status" value="1"/>
</dbReference>
<dbReference type="HOGENOM" id="CLU_010595_1_2_1"/>
<dbReference type="Pfam" id="PF13489">
    <property type="entry name" value="Methyltransf_23"/>
    <property type="match status" value="1"/>
</dbReference>
<proteinExistence type="predicted"/>
<organism evidence="2 3">
    <name type="scientific">Exophiala spinifera</name>
    <dbReference type="NCBI Taxonomy" id="91928"/>
    <lineage>
        <taxon>Eukaryota</taxon>
        <taxon>Fungi</taxon>
        <taxon>Dikarya</taxon>
        <taxon>Ascomycota</taxon>
        <taxon>Pezizomycotina</taxon>
        <taxon>Eurotiomycetes</taxon>
        <taxon>Chaetothyriomycetidae</taxon>
        <taxon>Chaetothyriales</taxon>
        <taxon>Herpotrichiellaceae</taxon>
        <taxon>Exophiala</taxon>
    </lineage>
</organism>
<dbReference type="OrthoDB" id="2013972at2759"/>
<dbReference type="SUPFAM" id="SSF53335">
    <property type="entry name" value="S-adenosyl-L-methionine-dependent methyltransferases"/>
    <property type="match status" value="1"/>
</dbReference>
<accession>A0A0D2B9E7</accession>
<dbReference type="VEuPathDB" id="FungiDB:PV08_05320"/>
<dbReference type="InterPro" id="IPR029063">
    <property type="entry name" value="SAM-dependent_MTases_sf"/>
</dbReference>
<protein>
    <recommendedName>
        <fullName evidence="4">Methyltransferase domain-containing protein</fullName>
    </recommendedName>
</protein>
<dbReference type="EMBL" id="KN847495">
    <property type="protein sequence ID" value="KIW15275.1"/>
    <property type="molecule type" value="Genomic_DNA"/>
</dbReference>
<dbReference type="Proteomes" id="UP000053328">
    <property type="component" value="Unassembled WGS sequence"/>
</dbReference>
<sequence>MATHTPVSDAVVEPQADDSPQPGSPWNTDGNQYIEVDGPDDLDADSAYGTSIQSDLTSLASEITRGVWEHGRRYHSYGRSQYAFPNDEAEVERLDMQHAMQTHLLGDRLFWAPINPEGSRVLDLGTGTGIWAIEFADMFPGSSVTGTDLSAIQPQWVPPNCTFEIDDAEAEWTWDEDTFDYIHNRNFVCAIRDWPKLIRQCFQFVKPGGWVEWHEKYPYMSSDDGSLPEDSALFQWGVKFFDASIPFGADATSPRNLKRWMEEAGFVDVREHILKIPIGSWPKDKRLKQIGLLESVNMTEGIQGLTMMLFTRCLHWTAAEVEVFLSRVRKDVKDRTIHCYYNFYVVFGQRPEGPGL</sequence>
<evidence type="ECO:0008006" key="4">
    <source>
        <dbReference type="Google" id="ProtNLM"/>
    </source>
</evidence>